<name>A0A345JPH7_9GAMM</name>
<evidence type="ECO:0000256" key="3">
    <source>
        <dbReference type="ARBA" id="ARBA00022741"/>
    </source>
</evidence>
<dbReference type="SUPFAM" id="SSF52540">
    <property type="entry name" value="P-loop containing nucleoside triphosphate hydrolases"/>
    <property type="match status" value="1"/>
</dbReference>
<dbReference type="InterPro" id="IPR003439">
    <property type="entry name" value="ABC_transporter-like_ATP-bd"/>
</dbReference>
<sequence length="225" mass="25594">MIKCSNLVIGYNKPITSALNLEIPANTWVGIVGKNGVGKSTFFKTLLGKIPSISGSVTINNNKIDVNTISYIPQEREINFEEKTSGYTLVKYSYKPNSWGLPLFNKSFKEKLEYLITLTQTQDYIYKPFKNLSGGQKKRIYLVQALINEPKILLLDEPLSDLDPDAKQRFLACLKEIYKKENVTLLIISHDMKEISTQLDAFIHFKDGQCHYCSELPCLQEDICV</sequence>
<keyword evidence="7" id="KW-1185">Reference proteome</keyword>
<accession>A0A345JPH7</accession>
<dbReference type="PANTHER" id="PTHR42734">
    <property type="entry name" value="METAL TRANSPORT SYSTEM ATP-BINDING PROTEIN TM_0124-RELATED"/>
    <property type="match status" value="1"/>
</dbReference>
<dbReference type="InterPro" id="IPR027417">
    <property type="entry name" value="P-loop_NTPase"/>
</dbReference>
<dbReference type="Pfam" id="PF00005">
    <property type="entry name" value="ABC_tran"/>
    <property type="match status" value="1"/>
</dbReference>
<feature type="domain" description="ABC transporter" evidence="5">
    <location>
        <begin position="2"/>
        <end position="225"/>
    </location>
</feature>
<evidence type="ECO:0000313" key="6">
    <source>
        <dbReference type="EMBL" id="AXH29223.1"/>
    </source>
</evidence>
<evidence type="ECO:0000256" key="1">
    <source>
        <dbReference type="ARBA" id="ARBA00005417"/>
    </source>
</evidence>
<dbReference type="KEGG" id="foo:CGC45_00770"/>
<dbReference type="InterPro" id="IPR050153">
    <property type="entry name" value="Metal_Ion_Import_ABC"/>
</dbReference>
<keyword evidence="4 6" id="KW-0067">ATP-binding</keyword>
<dbReference type="PANTHER" id="PTHR42734:SF17">
    <property type="entry name" value="METAL TRANSPORT SYSTEM ATP-BINDING PROTEIN TM_0124-RELATED"/>
    <property type="match status" value="1"/>
</dbReference>
<dbReference type="EMBL" id="CP022375">
    <property type="protein sequence ID" value="AXH29223.1"/>
    <property type="molecule type" value="Genomic_DNA"/>
</dbReference>
<keyword evidence="2" id="KW-0813">Transport</keyword>
<comment type="similarity">
    <text evidence="1">Belongs to the ABC transporter superfamily.</text>
</comment>
<dbReference type="RefSeq" id="WP_071628519.1">
    <property type="nucleotide sequence ID" value="NZ_CP022375.1"/>
</dbReference>
<dbReference type="Proteomes" id="UP000253862">
    <property type="component" value="Chromosome"/>
</dbReference>
<dbReference type="PROSITE" id="PS50893">
    <property type="entry name" value="ABC_TRANSPORTER_2"/>
    <property type="match status" value="1"/>
</dbReference>
<dbReference type="SMART" id="SM00382">
    <property type="entry name" value="AAA"/>
    <property type="match status" value="1"/>
</dbReference>
<evidence type="ECO:0000313" key="7">
    <source>
        <dbReference type="Proteomes" id="UP000253862"/>
    </source>
</evidence>
<dbReference type="Gene3D" id="3.40.50.300">
    <property type="entry name" value="P-loop containing nucleotide triphosphate hydrolases"/>
    <property type="match status" value="1"/>
</dbReference>
<protein>
    <submittedName>
        <fullName evidence="6">ABC transporter ATP-binding protein</fullName>
    </submittedName>
</protein>
<evidence type="ECO:0000256" key="2">
    <source>
        <dbReference type="ARBA" id="ARBA00022448"/>
    </source>
</evidence>
<dbReference type="GO" id="GO:0016887">
    <property type="term" value="F:ATP hydrolysis activity"/>
    <property type="evidence" value="ECO:0007669"/>
    <property type="project" value="InterPro"/>
</dbReference>
<organism evidence="6 7">
    <name type="scientific">Francisella opportunistica</name>
    <dbReference type="NCBI Taxonomy" id="2016517"/>
    <lineage>
        <taxon>Bacteria</taxon>
        <taxon>Pseudomonadati</taxon>
        <taxon>Pseudomonadota</taxon>
        <taxon>Gammaproteobacteria</taxon>
        <taxon>Thiotrichales</taxon>
        <taxon>Francisellaceae</taxon>
        <taxon>Francisella</taxon>
    </lineage>
</organism>
<evidence type="ECO:0000259" key="5">
    <source>
        <dbReference type="PROSITE" id="PS50893"/>
    </source>
</evidence>
<proteinExistence type="inferred from homology"/>
<gene>
    <name evidence="6" type="ORF">CGC43_00775</name>
</gene>
<dbReference type="GO" id="GO:0005524">
    <property type="term" value="F:ATP binding"/>
    <property type="evidence" value="ECO:0007669"/>
    <property type="project" value="UniProtKB-KW"/>
</dbReference>
<dbReference type="AlphaFoldDB" id="A0A345JPH7"/>
<evidence type="ECO:0000256" key="4">
    <source>
        <dbReference type="ARBA" id="ARBA00022840"/>
    </source>
</evidence>
<reference evidence="6 7" key="1">
    <citation type="submission" date="2017-07" db="EMBL/GenBank/DDBJ databases">
        <title>Complete genome sequences and comparative analysis of the novel pathogen Francisella opportunistica.</title>
        <authorList>
            <person name="Dietrich E.A."/>
            <person name="Kingry L.C."/>
            <person name="Petersen J.M."/>
        </authorList>
    </citation>
    <scope>NUCLEOTIDE SEQUENCE [LARGE SCALE GENOMIC DNA]</scope>
    <source>
        <strain evidence="6 7">14-2155</strain>
    </source>
</reference>
<dbReference type="InterPro" id="IPR003593">
    <property type="entry name" value="AAA+_ATPase"/>
</dbReference>
<keyword evidence="3" id="KW-0547">Nucleotide-binding</keyword>
<dbReference type="OrthoDB" id="9780942at2"/>